<protein>
    <submittedName>
        <fullName evidence="2">Uncharacterized protein</fullName>
    </submittedName>
</protein>
<name>A0A225NGL2_9RHOB</name>
<reference evidence="2 3" key="1">
    <citation type="submission" date="2013-04" db="EMBL/GenBank/DDBJ databases">
        <title>Oceanicola sp. 22II1-22F33 Genome Sequencing.</title>
        <authorList>
            <person name="Lai Q."/>
            <person name="Li G."/>
            <person name="Shao Z."/>
        </authorList>
    </citation>
    <scope>NUCLEOTIDE SEQUENCE [LARGE SCALE GENOMIC DNA]</scope>
    <source>
        <strain evidence="2 3">22II1-22F33</strain>
    </source>
</reference>
<sequence length="176" mass="18754">MALNPDPDGQIDLSGLDGELIGIITSISTMWRVSPVPGETQELPRTMEDFPDGSSLIEEALTAFRLAIARIDAGQTFVEMGSSRSPDGGFGTGPPTEFDNQDFAPPPAPPPRNDNGGGPGRRDTGDDANLDIDNQPEDGWCGTGSNAFRLGQRPCLSAVLSWRRLARAAARLSLKF</sequence>
<dbReference type="AlphaFoldDB" id="A0A225NGL2"/>
<dbReference type="RefSeq" id="WP_088650513.1">
    <property type="nucleotide sequence ID" value="NZ_AQQR01000005.1"/>
</dbReference>
<evidence type="ECO:0000313" key="2">
    <source>
        <dbReference type="EMBL" id="OWU72827.1"/>
    </source>
</evidence>
<dbReference type="EMBL" id="AQQR01000005">
    <property type="protein sequence ID" value="OWU72827.1"/>
    <property type="molecule type" value="Genomic_DNA"/>
</dbReference>
<comment type="caution">
    <text evidence="2">The sequence shown here is derived from an EMBL/GenBank/DDBJ whole genome shotgun (WGS) entry which is preliminary data.</text>
</comment>
<organism evidence="2 3">
    <name type="scientific">Marinibacterium profundimaris</name>
    <dbReference type="NCBI Taxonomy" id="1679460"/>
    <lineage>
        <taxon>Bacteria</taxon>
        <taxon>Pseudomonadati</taxon>
        <taxon>Pseudomonadota</taxon>
        <taxon>Alphaproteobacteria</taxon>
        <taxon>Rhodobacterales</taxon>
        <taxon>Paracoccaceae</taxon>
        <taxon>Marinibacterium</taxon>
    </lineage>
</organism>
<gene>
    <name evidence="2" type="ORF">ATO3_14045</name>
</gene>
<evidence type="ECO:0000256" key="1">
    <source>
        <dbReference type="SAM" id="MobiDB-lite"/>
    </source>
</evidence>
<feature type="region of interest" description="Disordered" evidence="1">
    <location>
        <begin position="79"/>
        <end position="138"/>
    </location>
</feature>
<evidence type="ECO:0000313" key="3">
    <source>
        <dbReference type="Proteomes" id="UP000215377"/>
    </source>
</evidence>
<keyword evidence="3" id="KW-1185">Reference proteome</keyword>
<feature type="compositionally biased region" description="Acidic residues" evidence="1">
    <location>
        <begin position="126"/>
        <end position="136"/>
    </location>
</feature>
<accession>A0A225NGL2</accession>
<dbReference type="Proteomes" id="UP000215377">
    <property type="component" value="Unassembled WGS sequence"/>
</dbReference>
<proteinExistence type="predicted"/>